<dbReference type="EMBL" id="RBWS01000005">
    <property type="protein sequence ID" value="RKO72599.1"/>
    <property type="molecule type" value="Genomic_DNA"/>
</dbReference>
<reference evidence="2 3" key="1">
    <citation type="submission" date="2018-10" db="EMBL/GenBank/DDBJ databases">
        <title>Sphingobacterium sp. M05W1-28.</title>
        <authorList>
            <person name="Cai H."/>
        </authorList>
    </citation>
    <scope>NUCLEOTIDE SEQUENCE [LARGE SCALE GENOMIC DNA]</scope>
    <source>
        <strain evidence="2 3">M05W1-28</strain>
    </source>
</reference>
<sequence length="66" mass="7864">MDEKKLFDLFFSKQISVGNLSKRILRVYHLLMNISWSRLLKEGKRYFVNTIAVCIAVFFVAILYIY</sequence>
<gene>
    <name evidence="2" type="ORF">D7322_07335</name>
</gene>
<name>A0A420W1X9_9SPHI</name>
<keyword evidence="1" id="KW-0472">Membrane</keyword>
<evidence type="ECO:0000256" key="1">
    <source>
        <dbReference type="SAM" id="Phobius"/>
    </source>
</evidence>
<protein>
    <submittedName>
        <fullName evidence="2">Uncharacterized protein</fullName>
    </submittedName>
</protein>
<organism evidence="2 3">
    <name type="scientific">Sphingobacterium puteale</name>
    <dbReference type="NCBI Taxonomy" id="2420510"/>
    <lineage>
        <taxon>Bacteria</taxon>
        <taxon>Pseudomonadati</taxon>
        <taxon>Bacteroidota</taxon>
        <taxon>Sphingobacteriia</taxon>
        <taxon>Sphingobacteriales</taxon>
        <taxon>Sphingobacteriaceae</taxon>
        <taxon>Sphingobacterium</taxon>
    </lineage>
</organism>
<accession>A0A420W1X9</accession>
<feature type="transmembrane region" description="Helical" evidence="1">
    <location>
        <begin position="46"/>
        <end position="65"/>
    </location>
</feature>
<keyword evidence="1" id="KW-0812">Transmembrane</keyword>
<dbReference type="Proteomes" id="UP000282423">
    <property type="component" value="Unassembled WGS sequence"/>
</dbReference>
<keyword evidence="3" id="KW-1185">Reference proteome</keyword>
<keyword evidence="1" id="KW-1133">Transmembrane helix</keyword>
<proteinExistence type="predicted"/>
<evidence type="ECO:0000313" key="2">
    <source>
        <dbReference type="EMBL" id="RKO72599.1"/>
    </source>
</evidence>
<evidence type="ECO:0000313" key="3">
    <source>
        <dbReference type="Proteomes" id="UP000282423"/>
    </source>
</evidence>
<dbReference type="AlphaFoldDB" id="A0A420W1X9"/>
<comment type="caution">
    <text evidence="2">The sequence shown here is derived from an EMBL/GenBank/DDBJ whole genome shotgun (WGS) entry which is preliminary data.</text>
</comment>